<evidence type="ECO:0000256" key="8">
    <source>
        <dbReference type="ARBA" id="ARBA00023242"/>
    </source>
</evidence>
<dbReference type="GO" id="GO:0006405">
    <property type="term" value="P:RNA export from nucleus"/>
    <property type="evidence" value="ECO:0007669"/>
    <property type="project" value="TreeGrafter"/>
</dbReference>
<keyword evidence="9" id="KW-0175">Coiled coil</keyword>
<comment type="subcellular location">
    <subcellularLocation>
        <location evidence="1">Nucleus</location>
        <location evidence="1">Nuclear pore complex</location>
    </subcellularLocation>
</comment>
<dbReference type="WBParaSite" id="PSU_v2.g605.t1">
    <property type="protein sequence ID" value="PSU_v2.g605.t1"/>
    <property type="gene ID" value="PSU_v2.g605"/>
</dbReference>
<name>A0A914Z114_9BILA</name>
<dbReference type="GO" id="GO:0051028">
    <property type="term" value="P:mRNA transport"/>
    <property type="evidence" value="ECO:0007669"/>
    <property type="project" value="UniProtKB-KW"/>
</dbReference>
<dbReference type="GO" id="GO:0017056">
    <property type="term" value="F:structural constituent of nuclear pore"/>
    <property type="evidence" value="ECO:0007669"/>
    <property type="project" value="InterPro"/>
</dbReference>
<evidence type="ECO:0000313" key="11">
    <source>
        <dbReference type="Proteomes" id="UP000887577"/>
    </source>
</evidence>
<keyword evidence="3" id="KW-0813">Transport</keyword>
<evidence type="ECO:0000256" key="3">
    <source>
        <dbReference type="ARBA" id="ARBA00022448"/>
    </source>
</evidence>
<dbReference type="GO" id="GO:0044613">
    <property type="term" value="C:nuclear pore central transport channel"/>
    <property type="evidence" value="ECO:0007669"/>
    <property type="project" value="TreeGrafter"/>
</dbReference>
<reference evidence="12" key="1">
    <citation type="submission" date="2022-11" db="UniProtKB">
        <authorList>
            <consortium name="WormBaseParasite"/>
        </authorList>
    </citation>
    <scope>IDENTIFICATION</scope>
</reference>
<dbReference type="Gene3D" id="1.20.5.170">
    <property type="match status" value="1"/>
</dbReference>
<evidence type="ECO:0000313" key="12">
    <source>
        <dbReference type="WBParaSite" id="PSU_v2.g605.t1"/>
    </source>
</evidence>
<comment type="similarity">
    <text evidence="2">Belongs to the nucleoporin NSP1/NUP62 family.</text>
</comment>
<evidence type="ECO:0000256" key="4">
    <source>
        <dbReference type="ARBA" id="ARBA00022816"/>
    </source>
</evidence>
<keyword evidence="8" id="KW-0539">Nucleus</keyword>
<keyword evidence="6" id="KW-0811">Translocation</keyword>
<dbReference type="InterPro" id="IPR026010">
    <property type="entry name" value="NSP1/NUP62"/>
</dbReference>
<proteinExistence type="inferred from homology"/>
<keyword evidence="7" id="KW-0906">Nuclear pore complex</keyword>
<dbReference type="GO" id="GO:0006606">
    <property type="term" value="P:protein import into nucleus"/>
    <property type="evidence" value="ECO:0007669"/>
    <property type="project" value="TreeGrafter"/>
</dbReference>
<evidence type="ECO:0000256" key="6">
    <source>
        <dbReference type="ARBA" id="ARBA00023010"/>
    </source>
</evidence>
<organism evidence="11 12">
    <name type="scientific">Panagrolaimus superbus</name>
    <dbReference type="NCBI Taxonomy" id="310955"/>
    <lineage>
        <taxon>Eukaryota</taxon>
        <taxon>Metazoa</taxon>
        <taxon>Ecdysozoa</taxon>
        <taxon>Nematoda</taxon>
        <taxon>Chromadorea</taxon>
        <taxon>Rhabditida</taxon>
        <taxon>Tylenchina</taxon>
        <taxon>Panagrolaimomorpha</taxon>
        <taxon>Panagrolaimoidea</taxon>
        <taxon>Panagrolaimidae</taxon>
        <taxon>Panagrolaimus</taxon>
    </lineage>
</organism>
<feature type="domain" description="Nucleoporin NSP1-like C-terminal" evidence="10">
    <location>
        <begin position="173"/>
        <end position="281"/>
    </location>
</feature>
<dbReference type="PANTHER" id="PTHR12084:SF0">
    <property type="entry name" value="NUCLEAR PORE GLYCOPROTEIN P62"/>
    <property type="match status" value="1"/>
</dbReference>
<dbReference type="Proteomes" id="UP000887577">
    <property type="component" value="Unplaced"/>
</dbReference>
<evidence type="ECO:0000256" key="9">
    <source>
        <dbReference type="SAM" id="Coils"/>
    </source>
</evidence>
<keyword evidence="4" id="KW-0509">mRNA transport</keyword>
<evidence type="ECO:0000256" key="7">
    <source>
        <dbReference type="ARBA" id="ARBA00023132"/>
    </source>
</evidence>
<dbReference type="AlphaFoldDB" id="A0A914Z114"/>
<feature type="coiled-coil region" evidence="9">
    <location>
        <begin position="218"/>
        <end position="245"/>
    </location>
</feature>
<evidence type="ECO:0000256" key="1">
    <source>
        <dbReference type="ARBA" id="ARBA00004567"/>
    </source>
</evidence>
<dbReference type="PANTHER" id="PTHR12084">
    <property type="entry name" value="NUCLEAR PORE GLYCOPROTEIN P62-RELATED"/>
    <property type="match status" value="1"/>
</dbReference>
<evidence type="ECO:0000256" key="5">
    <source>
        <dbReference type="ARBA" id="ARBA00022927"/>
    </source>
</evidence>
<accession>A0A914Z114</accession>
<dbReference type="Pfam" id="PF05064">
    <property type="entry name" value="Nsp1_C"/>
    <property type="match status" value="1"/>
</dbReference>
<keyword evidence="5" id="KW-0653">Protein transport</keyword>
<evidence type="ECO:0000256" key="2">
    <source>
        <dbReference type="ARBA" id="ARBA00005911"/>
    </source>
</evidence>
<protein>
    <submittedName>
        <fullName evidence="12">Nucleoporin NSP1-like C-terminal domain-containing protein</fullName>
    </submittedName>
</protein>
<dbReference type="GO" id="GO:0005543">
    <property type="term" value="F:phospholipid binding"/>
    <property type="evidence" value="ECO:0007669"/>
    <property type="project" value="TreeGrafter"/>
</dbReference>
<dbReference type="InterPro" id="IPR007758">
    <property type="entry name" value="Nucleoporin_NSP1_C"/>
</dbReference>
<sequence length="366" mass="37882">MTLFGSTATPADASKTGGFNFGSNTGTTSTPLFGLAATSNASTVPAPSAGLTTGTPLSAAPKIGFGASTPLFGAAPTSASATPASSGLTFGTPLTAGSTTPAVSFGLGGTSTSSTTAAPSLGLTTGTPISAPKVNLGLNTTSSLTSGIGATPASTGLTFGGTSATSSTTTVPTSQAATQSMSFADFNGILARLTDEFEDLNRQFVEDVGFLNDFDKVLRDNHSKIDAANEELSEIENDTSRCANESECISAQLKDIANLVSSLEKQLNINELDNAIVSKNSDVKRQHIMQMYLATDAQMIQLEDDVEGLNQQVDAIAKVTGPDQTNTPETFDDIRQILGNQMDQLIYVDKQSEELNKRLIDIKVKL</sequence>
<keyword evidence="11" id="KW-1185">Reference proteome</keyword>
<evidence type="ECO:0000259" key="10">
    <source>
        <dbReference type="Pfam" id="PF05064"/>
    </source>
</evidence>